<accession>F7QY41</accession>
<dbReference type="RefSeq" id="WP_003694001.1">
    <property type="nucleotide sequence ID" value="NZ_AFOJ01000002.1"/>
</dbReference>
<dbReference type="InterPro" id="IPR027417">
    <property type="entry name" value="P-loop_NTPase"/>
</dbReference>
<name>F7QY41_9LACO</name>
<organism evidence="1 2">
    <name type="scientific">Ligilactobacillus ruminis SPM0211</name>
    <dbReference type="NCBI Taxonomy" id="1040964"/>
    <lineage>
        <taxon>Bacteria</taxon>
        <taxon>Bacillati</taxon>
        <taxon>Bacillota</taxon>
        <taxon>Bacilli</taxon>
        <taxon>Lactobacillales</taxon>
        <taxon>Lactobacillaceae</taxon>
        <taxon>Ligilactobacillus</taxon>
    </lineage>
</organism>
<reference evidence="1 2" key="1">
    <citation type="journal article" date="2011" name="J. Bacteriol.">
        <title>Genome Sequence of Lactobacillus ruminis SPM0211, Isolated from a Fecal Sample from a Healthy Korean.</title>
        <authorList>
            <person name="Lee S."/>
            <person name="Cho Y.J."/>
            <person name="Lee A.H."/>
            <person name="Chun J."/>
            <person name="Ha N.J."/>
            <person name="Ko G."/>
        </authorList>
    </citation>
    <scope>NUCLEOTIDE SEQUENCE [LARGE SCALE GENOMIC DNA]</scope>
    <source>
        <strain evidence="1 2">SPM0211</strain>
    </source>
</reference>
<sequence>MLPKEYFDDPLTEGVAFEHVLDNRFTLLKLPVGYGKTVIAMRVAKLIRSRTYIIRPEKKSGTTNVLVPYAKRQYDRIISTSKWNKVFEEIFVTRWGKYDESIFEKGRTK</sequence>
<protein>
    <submittedName>
        <fullName evidence="1">Uncharacterized protein</fullName>
    </submittedName>
</protein>
<dbReference type="Proteomes" id="UP000002971">
    <property type="component" value="Unassembled WGS sequence"/>
</dbReference>
<gene>
    <name evidence="1" type="ORF">LRU_00326</name>
</gene>
<dbReference type="EMBL" id="AFOJ01000002">
    <property type="protein sequence ID" value="EGM53190.1"/>
    <property type="molecule type" value="Genomic_DNA"/>
</dbReference>
<proteinExistence type="predicted"/>
<comment type="caution">
    <text evidence="1">The sequence shown here is derived from an EMBL/GenBank/DDBJ whole genome shotgun (WGS) entry which is preliminary data.</text>
</comment>
<dbReference type="AlphaFoldDB" id="F7QY41"/>
<evidence type="ECO:0000313" key="1">
    <source>
        <dbReference type="EMBL" id="EGM53190.1"/>
    </source>
</evidence>
<dbReference type="SUPFAM" id="SSF52540">
    <property type="entry name" value="P-loop containing nucleoside triphosphate hydrolases"/>
    <property type="match status" value="1"/>
</dbReference>
<evidence type="ECO:0000313" key="2">
    <source>
        <dbReference type="Proteomes" id="UP000002971"/>
    </source>
</evidence>
<dbReference type="Gene3D" id="3.40.50.300">
    <property type="entry name" value="P-loop containing nucleotide triphosphate hydrolases"/>
    <property type="match status" value="1"/>
</dbReference>